<accession>A0ABW3A6I6</accession>
<evidence type="ECO:0000313" key="2">
    <source>
        <dbReference type="Proteomes" id="UP001597053"/>
    </source>
</evidence>
<gene>
    <name evidence="1" type="ORF">ACFQZ8_22000</name>
</gene>
<dbReference type="EMBL" id="JBHTHM010001445">
    <property type="protein sequence ID" value="MFD0786581.1"/>
    <property type="molecule type" value="Genomic_DNA"/>
</dbReference>
<comment type="caution">
    <text evidence="1">The sequence shown here is derived from an EMBL/GenBank/DDBJ whole genome shotgun (WGS) entry which is preliminary data.</text>
</comment>
<sequence length="67" mass="6912">MRLIIKAWRNGPDRAAGRTGIRTTPLLEGTSVSTRRQLLRLGAASGILGATGGLASLADRLADTPAA</sequence>
<protein>
    <submittedName>
        <fullName evidence="1">Uncharacterized protein</fullName>
    </submittedName>
</protein>
<keyword evidence="2" id="KW-1185">Reference proteome</keyword>
<dbReference type="Proteomes" id="UP001597053">
    <property type="component" value="Unassembled WGS sequence"/>
</dbReference>
<reference evidence="2" key="1">
    <citation type="journal article" date="2019" name="Int. J. Syst. Evol. Microbiol.">
        <title>The Global Catalogue of Microorganisms (GCM) 10K type strain sequencing project: providing services to taxonomists for standard genome sequencing and annotation.</title>
        <authorList>
            <consortium name="The Broad Institute Genomics Platform"/>
            <consortium name="The Broad Institute Genome Sequencing Center for Infectious Disease"/>
            <person name="Wu L."/>
            <person name="Ma J."/>
        </authorList>
    </citation>
    <scope>NUCLEOTIDE SEQUENCE [LARGE SCALE GENOMIC DNA]</scope>
    <source>
        <strain evidence="2">JCM 32148</strain>
    </source>
</reference>
<evidence type="ECO:0000313" key="1">
    <source>
        <dbReference type="EMBL" id="MFD0786581.1"/>
    </source>
</evidence>
<organism evidence="1 2">
    <name type="scientific">Micromonospora azadirachtae</name>
    <dbReference type="NCBI Taxonomy" id="1970735"/>
    <lineage>
        <taxon>Bacteria</taxon>
        <taxon>Bacillati</taxon>
        <taxon>Actinomycetota</taxon>
        <taxon>Actinomycetes</taxon>
        <taxon>Micromonosporales</taxon>
        <taxon>Micromonosporaceae</taxon>
        <taxon>Micromonospora</taxon>
    </lineage>
</organism>
<feature type="non-terminal residue" evidence="1">
    <location>
        <position position="67"/>
    </location>
</feature>
<proteinExistence type="predicted"/>
<name>A0ABW3A6I6_9ACTN</name>